<dbReference type="Pfam" id="PF00117">
    <property type="entry name" value="GATase"/>
    <property type="match status" value="1"/>
</dbReference>
<dbReference type="Proteomes" id="UP001169063">
    <property type="component" value="Unassembled WGS sequence"/>
</dbReference>
<dbReference type="SUPFAM" id="SSF52317">
    <property type="entry name" value="Class I glutamine amidotransferase-like"/>
    <property type="match status" value="1"/>
</dbReference>
<dbReference type="PANTHER" id="PTHR42695">
    <property type="entry name" value="GLUTAMINE AMIDOTRANSFERASE YLR126C-RELATED"/>
    <property type="match status" value="1"/>
</dbReference>
<evidence type="ECO:0000259" key="1">
    <source>
        <dbReference type="Pfam" id="PF00117"/>
    </source>
</evidence>
<feature type="domain" description="Glutamine amidotransferase" evidence="1">
    <location>
        <begin position="52"/>
        <end position="185"/>
    </location>
</feature>
<dbReference type="EMBL" id="JAUKTR010000001">
    <property type="protein sequence ID" value="MDO1558271.1"/>
    <property type="molecule type" value="Genomic_DNA"/>
</dbReference>
<sequence>MDIAILETGLLPPELRDAWPGGYPAMMQALLAAPYRRFHTFNVQEAPPPDPTRFDAVCVMGSPSGVYDGDPWIERLMDWLREARGETALVGVCFGHQVMAHAFGGHVEKAAVGWGLGRHAYEIAHRPDWMADAPDRIASPCSHQDQVLVQPPGTRVLAHSAFTPFAALAYEDHPAISFQFHPEFEADYARALVEVRRSRGVDPRLVDAALDSLEHPNDRLMVGEWIGRFLDQSVSACTLAPAAYARG</sequence>
<dbReference type="Gene3D" id="3.40.50.880">
    <property type="match status" value="1"/>
</dbReference>
<name>A0ABT8SIR4_9CAUL</name>
<dbReference type="PROSITE" id="PS51273">
    <property type="entry name" value="GATASE_TYPE_1"/>
    <property type="match status" value="1"/>
</dbReference>
<dbReference type="PANTHER" id="PTHR42695:SF5">
    <property type="entry name" value="GLUTAMINE AMIDOTRANSFERASE YLR126C-RELATED"/>
    <property type="match status" value="1"/>
</dbReference>
<keyword evidence="2" id="KW-0315">Glutamine amidotransferase</keyword>
<evidence type="ECO:0000313" key="2">
    <source>
        <dbReference type="EMBL" id="MDO1558271.1"/>
    </source>
</evidence>
<dbReference type="InterPro" id="IPR017926">
    <property type="entry name" value="GATASE"/>
</dbReference>
<proteinExistence type="predicted"/>
<comment type="caution">
    <text evidence="2">The sequence shown here is derived from an EMBL/GenBank/DDBJ whole genome shotgun (WGS) entry which is preliminary data.</text>
</comment>
<dbReference type="InterPro" id="IPR029062">
    <property type="entry name" value="Class_I_gatase-like"/>
</dbReference>
<evidence type="ECO:0000313" key="3">
    <source>
        <dbReference type="Proteomes" id="UP001169063"/>
    </source>
</evidence>
<organism evidence="2 3">
    <name type="scientific">Peiella sedimenti</name>
    <dbReference type="NCBI Taxonomy" id="3061083"/>
    <lineage>
        <taxon>Bacteria</taxon>
        <taxon>Pseudomonadati</taxon>
        <taxon>Pseudomonadota</taxon>
        <taxon>Alphaproteobacteria</taxon>
        <taxon>Caulobacterales</taxon>
        <taxon>Caulobacteraceae</taxon>
        <taxon>Peiella</taxon>
    </lineage>
</organism>
<keyword evidence="3" id="KW-1185">Reference proteome</keyword>
<dbReference type="InterPro" id="IPR044992">
    <property type="entry name" value="ChyE-like"/>
</dbReference>
<reference evidence="2" key="1">
    <citation type="submission" date="2023-07" db="EMBL/GenBank/DDBJ databases">
        <title>Brevundimonas soil sp. nov., isolated from the soil of chemical plant.</title>
        <authorList>
            <person name="Wu N."/>
        </authorList>
    </citation>
    <scope>NUCLEOTIDE SEQUENCE</scope>
    <source>
        <strain evidence="2">XZ-24</strain>
    </source>
</reference>
<dbReference type="CDD" id="cd01741">
    <property type="entry name" value="GATase1_1"/>
    <property type="match status" value="1"/>
</dbReference>
<accession>A0ABT8SIR4</accession>
<protein>
    <submittedName>
        <fullName evidence="2">Type 1 glutamine amidotransferase</fullName>
    </submittedName>
</protein>
<gene>
    <name evidence="2" type="ORF">Q0812_02345</name>
</gene>
<dbReference type="RefSeq" id="WP_302108691.1">
    <property type="nucleotide sequence ID" value="NZ_JAUKTR010000001.1"/>
</dbReference>